<reference evidence="1" key="1">
    <citation type="submission" date="2021-04" db="EMBL/GenBank/DDBJ databases">
        <authorList>
            <person name="Tunstrom K."/>
        </authorList>
    </citation>
    <scope>NUCLEOTIDE SEQUENCE</scope>
</reference>
<keyword evidence="2" id="KW-1185">Reference proteome</keyword>
<dbReference type="OrthoDB" id="434783at2759"/>
<protein>
    <submittedName>
        <fullName evidence="1">(apollo) hypothetical protein</fullName>
    </submittedName>
</protein>
<evidence type="ECO:0000313" key="1">
    <source>
        <dbReference type="EMBL" id="CAG5018410.1"/>
    </source>
</evidence>
<sequence>MLKLYTVFLDGPGNETFFNTLIKSTACCSKYQKGEDSDDNVETELESLFGDVSDADDPTYRLPIFSHQLENENSNNLVTLEDLLGNKENFNAEKFDVEHIQNNIEVFDQGYEQHREITAIIEDILDEVFKKAWLLIEPLKRWRKSDPSSWARNVVKKRRADGLPYKSKANIRPAKVPKEIDCSKCQFKCTDVFDTTDRDKFCRFFWNLDFLGRKNFILANVTIQMPKRVLSVRNRRRPEKKYTKKCFFTKQNLKKQVCQKFFCNTLSISPAVITDAINKRNDMNCFDVNDQRGAHEPVNKMKPDIIQGIKKHIESFPCMEAHYSRKDTKRRYLDKNLNIRRMYLLYKDECLKNGSEPASEITYRRIFSKEYNLSFFVPRKDQCLICTNYAKADTEKKRELEDDYLAHQERKKICNREKEKDKVRSNTDEHFSSVTFDLQAVLQIPASDGEDRKIYFNYYMSDEFNVMDIGDNPSTFQLDGAQNHNYSTRKKKRLTENDLPVSYRFPDQLNCLYKEPLKISAAKKKDLLNLCRKGIIPEEVHGWFENLNVDSQAIDKLPEPAVDETVSGEEE</sequence>
<dbReference type="Proteomes" id="UP000691718">
    <property type="component" value="Unassembled WGS sequence"/>
</dbReference>
<proteinExistence type="predicted"/>
<dbReference type="PANTHER" id="PTHR10773:SF19">
    <property type="match status" value="1"/>
</dbReference>
<gene>
    <name evidence="1" type="ORF">PAPOLLO_LOCUS16869</name>
</gene>
<dbReference type="AlphaFoldDB" id="A0A8S3XCU2"/>
<accession>A0A8S3XCU2</accession>
<name>A0A8S3XCU2_PARAO</name>
<evidence type="ECO:0000313" key="2">
    <source>
        <dbReference type="Proteomes" id="UP000691718"/>
    </source>
</evidence>
<comment type="caution">
    <text evidence="1">The sequence shown here is derived from an EMBL/GenBank/DDBJ whole genome shotgun (WGS) entry which is preliminary data.</text>
</comment>
<dbReference type="EMBL" id="CAJQZP010001125">
    <property type="protein sequence ID" value="CAG5018410.1"/>
    <property type="molecule type" value="Genomic_DNA"/>
</dbReference>
<organism evidence="1 2">
    <name type="scientific">Parnassius apollo</name>
    <name type="common">Apollo butterfly</name>
    <name type="synonym">Papilio apollo</name>
    <dbReference type="NCBI Taxonomy" id="110799"/>
    <lineage>
        <taxon>Eukaryota</taxon>
        <taxon>Metazoa</taxon>
        <taxon>Ecdysozoa</taxon>
        <taxon>Arthropoda</taxon>
        <taxon>Hexapoda</taxon>
        <taxon>Insecta</taxon>
        <taxon>Pterygota</taxon>
        <taxon>Neoptera</taxon>
        <taxon>Endopterygota</taxon>
        <taxon>Lepidoptera</taxon>
        <taxon>Glossata</taxon>
        <taxon>Ditrysia</taxon>
        <taxon>Papilionoidea</taxon>
        <taxon>Papilionidae</taxon>
        <taxon>Parnassiinae</taxon>
        <taxon>Parnassini</taxon>
        <taxon>Parnassius</taxon>
        <taxon>Parnassius</taxon>
    </lineage>
</organism>
<dbReference type="PANTHER" id="PTHR10773">
    <property type="entry name" value="DNA-DIRECTED RNA POLYMERASES I, II, AND III SUBUNIT RPABC2"/>
    <property type="match status" value="1"/>
</dbReference>